<evidence type="ECO:0000256" key="9">
    <source>
        <dbReference type="PIRSR" id="PIRSR602387-1"/>
    </source>
</evidence>
<keyword evidence="4 9" id="KW-0479">Metal-binding</keyword>
<dbReference type="GO" id="GO:0009055">
    <property type="term" value="F:electron transfer activity"/>
    <property type="evidence" value="ECO:0007669"/>
    <property type="project" value="UniProtKB-UniRule"/>
</dbReference>
<dbReference type="PANTHER" id="PTHR34192:SF10">
    <property type="entry name" value="PLASTOCYANIN MAJOR ISOFORM, CHLOROPLASTIC-RELATED"/>
    <property type="match status" value="1"/>
</dbReference>
<evidence type="ECO:0000256" key="1">
    <source>
        <dbReference type="ARBA" id="ARBA00004622"/>
    </source>
</evidence>
<dbReference type="GO" id="GO:0009543">
    <property type="term" value="C:chloroplast thylakoid lumen"/>
    <property type="evidence" value="ECO:0007669"/>
    <property type="project" value="TreeGrafter"/>
</dbReference>
<proteinExistence type="inferred from homology"/>
<dbReference type="GO" id="GO:0009535">
    <property type="term" value="C:chloroplast thylakoid membrane"/>
    <property type="evidence" value="ECO:0007669"/>
    <property type="project" value="UniProtKB-SubCell"/>
</dbReference>
<evidence type="ECO:0000256" key="4">
    <source>
        <dbReference type="ARBA" id="ARBA00022723"/>
    </source>
</evidence>
<dbReference type="InterPro" id="IPR001235">
    <property type="entry name" value="Copper_blue_Plastocyanin"/>
</dbReference>
<dbReference type="Gene3D" id="2.60.40.420">
    <property type="entry name" value="Cupredoxins - blue copper proteins"/>
    <property type="match status" value="1"/>
</dbReference>
<keyword evidence="13" id="KW-1185">Reference proteome</keyword>
<dbReference type="CDD" id="cd04219">
    <property type="entry name" value="Plastocyanin"/>
    <property type="match status" value="1"/>
</dbReference>
<accession>A0A250XFT8</accession>
<gene>
    <name evidence="12" type="ORF">CEUSTIGMA_g9210.t1</name>
</gene>
<dbReference type="STRING" id="1157962.A0A250XFT8"/>
<dbReference type="NCBIfam" id="TIGR02656">
    <property type="entry name" value="cyanin_plasto"/>
    <property type="match status" value="1"/>
</dbReference>
<comment type="cofactor">
    <cofactor evidence="9">
        <name>Cu(2+)</name>
        <dbReference type="ChEBI" id="CHEBI:29036"/>
    </cofactor>
    <text evidence="9">The crystal structure with reduced Cu(1+) has also been determined.</text>
</comment>
<dbReference type="EMBL" id="BEGY01000070">
    <property type="protein sequence ID" value="GAX81782.1"/>
    <property type="molecule type" value="Genomic_DNA"/>
</dbReference>
<evidence type="ECO:0000256" key="3">
    <source>
        <dbReference type="ARBA" id="ARBA00022448"/>
    </source>
</evidence>
<dbReference type="AlphaFoldDB" id="A0A250XFT8"/>
<evidence type="ECO:0000256" key="10">
    <source>
        <dbReference type="RuleBase" id="RU363020"/>
    </source>
</evidence>
<dbReference type="InterPro" id="IPR000923">
    <property type="entry name" value="BlueCu_1"/>
</dbReference>
<dbReference type="PRINTS" id="PR00156">
    <property type="entry name" value="COPPERBLUE"/>
</dbReference>
<feature type="binding site" evidence="9">
    <location>
        <position position="172"/>
    </location>
    <ligand>
        <name>Cu cation</name>
        <dbReference type="ChEBI" id="CHEBI:23378"/>
    </ligand>
</feature>
<organism evidence="12 13">
    <name type="scientific">Chlamydomonas eustigma</name>
    <dbReference type="NCBI Taxonomy" id="1157962"/>
    <lineage>
        <taxon>Eukaryota</taxon>
        <taxon>Viridiplantae</taxon>
        <taxon>Chlorophyta</taxon>
        <taxon>core chlorophytes</taxon>
        <taxon>Chlorophyceae</taxon>
        <taxon>CS clade</taxon>
        <taxon>Chlamydomonadales</taxon>
        <taxon>Chlamydomonadaceae</taxon>
        <taxon>Chlamydomonas</taxon>
    </lineage>
</organism>
<reference evidence="12 13" key="1">
    <citation type="submission" date="2017-08" db="EMBL/GenBank/DDBJ databases">
        <title>Acidophilic green algal genome provides insights into adaptation to an acidic environment.</title>
        <authorList>
            <person name="Hirooka S."/>
            <person name="Hirose Y."/>
            <person name="Kanesaki Y."/>
            <person name="Higuchi S."/>
            <person name="Fujiwara T."/>
            <person name="Onuma R."/>
            <person name="Era A."/>
            <person name="Ohbayashi R."/>
            <person name="Uzuka A."/>
            <person name="Nozaki H."/>
            <person name="Yoshikawa H."/>
            <person name="Miyagishima S.Y."/>
        </authorList>
    </citation>
    <scope>NUCLEOTIDE SEQUENCE [LARGE SCALE GENOMIC DNA]</scope>
    <source>
        <strain evidence="12 13">NIES-2499</strain>
    </source>
</reference>
<dbReference type="OrthoDB" id="197281at2759"/>
<comment type="similarity">
    <text evidence="2 10">Belongs to the plastocyanin family.</text>
</comment>
<dbReference type="GO" id="GO:0005507">
    <property type="term" value="F:copper ion binding"/>
    <property type="evidence" value="ECO:0007669"/>
    <property type="project" value="UniProtKB-UniRule"/>
</dbReference>
<keyword evidence="5 10" id="KW-0249">Electron transport</keyword>
<dbReference type="PRINTS" id="PR00157">
    <property type="entry name" value="PLASTOCYANIN"/>
</dbReference>
<sequence>MVWGLGFWEKDHATIGYNERIKFFPLLSLTPSAKMQAIRASASVKAVKVSRSAVRPQASMKATVQKVAQVAGVAVSSLALTLAAHANATVKLGADNGSLVFEPSSVTIKAGETVTFLNNAGYPHNVVFDEDAVPAGIDADAISQNEYLNAPGESYSVTLSTPGEYRMYCEPHQGAGMVGKVIVQ</sequence>
<feature type="domain" description="Blue (type 1) copper" evidence="11">
    <location>
        <begin position="89"/>
        <end position="184"/>
    </location>
</feature>
<protein>
    <recommendedName>
        <fullName evidence="10">Plastocyanin</fullName>
    </recommendedName>
</protein>
<dbReference type="PANTHER" id="PTHR34192">
    <property type="entry name" value="PLASTOCYANIN MAJOR ISOFORM, CHLOROPLASTIC-RELATED"/>
    <property type="match status" value="1"/>
</dbReference>
<dbReference type="SUPFAM" id="SSF49503">
    <property type="entry name" value="Cupredoxins"/>
    <property type="match status" value="1"/>
</dbReference>
<dbReference type="Proteomes" id="UP000232323">
    <property type="component" value="Unassembled WGS sequence"/>
</dbReference>
<keyword evidence="3 10" id="KW-0813">Transport</keyword>
<comment type="function">
    <text evidence="10">Participates in electron transfer between P700 and the cytochrome b6-f complex in photosystem I.</text>
</comment>
<evidence type="ECO:0000256" key="6">
    <source>
        <dbReference type="ARBA" id="ARBA00023008"/>
    </source>
</evidence>
<evidence type="ECO:0000256" key="2">
    <source>
        <dbReference type="ARBA" id="ARBA00005338"/>
    </source>
</evidence>
<evidence type="ECO:0000259" key="11">
    <source>
        <dbReference type="Pfam" id="PF00127"/>
    </source>
</evidence>
<name>A0A250XFT8_9CHLO</name>
<keyword evidence="7 10" id="KW-0793">Thylakoid</keyword>
<evidence type="ECO:0000256" key="7">
    <source>
        <dbReference type="ARBA" id="ARBA00023078"/>
    </source>
</evidence>
<dbReference type="Pfam" id="PF00127">
    <property type="entry name" value="Copper-bind"/>
    <property type="match status" value="1"/>
</dbReference>
<keyword evidence="6 9" id="KW-0186">Copper</keyword>
<comment type="subcellular location">
    <subcellularLocation>
        <location evidence="1 10">Plastid</location>
        <location evidence="1 10">Chloroplast thylakoid membrane</location>
        <topology evidence="1 10">Peripheral membrane protein</topology>
        <orientation evidence="1 10">Lumenal side</orientation>
    </subcellularLocation>
</comment>
<feature type="binding site" evidence="9">
    <location>
        <position position="169"/>
    </location>
    <ligand>
        <name>Cu cation</name>
        <dbReference type="ChEBI" id="CHEBI:23378"/>
    </ligand>
</feature>
<evidence type="ECO:0000256" key="5">
    <source>
        <dbReference type="ARBA" id="ARBA00022982"/>
    </source>
</evidence>
<evidence type="ECO:0000256" key="8">
    <source>
        <dbReference type="ARBA" id="ARBA00023136"/>
    </source>
</evidence>
<dbReference type="InterPro" id="IPR008972">
    <property type="entry name" value="Cupredoxin"/>
</dbReference>
<feature type="binding site" evidence="9">
    <location>
        <position position="124"/>
    </location>
    <ligand>
        <name>Cu cation</name>
        <dbReference type="ChEBI" id="CHEBI:23378"/>
    </ligand>
</feature>
<feature type="binding site" evidence="9">
    <location>
        <position position="177"/>
    </location>
    <ligand>
        <name>Cu cation</name>
        <dbReference type="ChEBI" id="CHEBI:23378"/>
    </ligand>
</feature>
<evidence type="ECO:0000313" key="13">
    <source>
        <dbReference type="Proteomes" id="UP000232323"/>
    </source>
</evidence>
<evidence type="ECO:0000313" key="12">
    <source>
        <dbReference type="EMBL" id="GAX81782.1"/>
    </source>
</evidence>
<comment type="caution">
    <text evidence="12">The sequence shown here is derived from an EMBL/GenBank/DDBJ whole genome shotgun (WGS) entry which is preliminary data.</text>
</comment>
<dbReference type="InterPro" id="IPR002387">
    <property type="entry name" value="Plastocyanin"/>
</dbReference>
<keyword evidence="8 10" id="KW-0472">Membrane</keyword>